<dbReference type="PANTHER" id="PTHR45228">
    <property type="entry name" value="CYCLIC DI-GMP PHOSPHODIESTERASE TM_0186-RELATED"/>
    <property type="match status" value="1"/>
</dbReference>
<dbReference type="AlphaFoldDB" id="A0A0U1L6M6"/>
<accession>A0A0U1L6M6</accession>
<dbReference type="Proteomes" id="UP000049855">
    <property type="component" value="Unassembled WGS sequence"/>
</dbReference>
<dbReference type="EMBL" id="CTRP01000015">
    <property type="protein sequence ID" value="CQR74929.1"/>
    <property type="molecule type" value="Genomic_DNA"/>
</dbReference>
<gene>
    <name evidence="2" type="ORF">SpAn4DRAFT_4286</name>
</gene>
<name>A0A0U1L6M6_9FIRM</name>
<evidence type="ECO:0000313" key="3">
    <source>
        <dbReference type="Proteomes" id="UP000049855"/>
    </source>
</evidence>
<dbReference type="InterPro" id="IPR003607">
    <property type="entry name" value="HD/PDEase_dom"/>
</dbReference>
<evidence type="ECO:0000313" key="2">
    <source>
        <dbReference type="EMBL" id="CQR74929.1"/>
    </source>
</evidence>
<dbReference type="PROSITE" id="PS51832">
    <property type="entry name" value="HD_GYP"/>
    <property type="match status" value="1"/>
</dbReference>
<dbReference type="InterPro" id="IPR037522">
    <property type="entry name" value="HD_GYP_dom"/>
</dbReference>
<dbReference type="CDD" id="cd00077">
    <property type="entry name" value="HDc"/>
    <property type="match status" value="1"/>
</dbReference>
<sequence>MLSVPYNDEITDIANSINLMLAELTDACHHEKYDGTDYPQGLAGTNIPILARIINVIDSFDVMTHKRIYKEASTYDYAISELIRCSGSQFDPMIVTEFLKLLEEQSNPF</sequence>
<dbReference type="Gene3D" id="1.10.3210.10">
    <property type="entry name" value="Hypothetical protein af1432"/>
    <property type="match status" value="1"/>
</dbReference>
<evidence type="ECO:0000259" key="1">
    <source>
        <dbReference type="PROSITE" id="PS51832"/>
    </source>
</evidence>
<dbReference type="SUPFAM" id="SSF109604">
    <property type="entry name" value="HD-domain/PDEase-like"/>
    <property type="match status" value="1"/>
</dbReference>
<dbReference type="RefSeq" id="WP_021166746.1">
    <property type="nucleotide sequence ID" value="NZ_CTRP01000015.1"/>
</dbReference>
<dbReference type="Pfam" id="PF13487">
    <property type="entry name" value="HD_5"/>
    <property type="match status" value="1"/>
</dbReference>
<reference evidence="3" key="1">
    <citation type="submission" date="2015-03" db="EMBL/GenBank/DDBJ databases">
        <authorList>
            <person name="Nijsse Bart"/>
        </authorList>
    </citation>
    <scope>NUCLEOTIDE SEQUENCE [LARGE SCALE GENOMIC DNA]</scope>
</reference>
<protein>
    <submittedName>
        <fullName evidence="2">HD-GYP domain</fullName>
    </submittedName>
</protein>
<feature type="domain" description="HD-GYP" evidence="1">
    <location>
        <begin position="1"/>
        <end position="109"/>
    </location>
</feature>
<dbReference type="PANTHER" id="PTHR45228:SF5">
    <property type="entry name" value="CYCLIC DI-GMP PHOSPHODIESTERASE VC_1348-RELATED"/>
    <property type="match status" value="1"/>
</dbReference>
<organism evidence="2 3">
    <name type="scientific">Sporomusa ovata</name>
    <dbReference type="NCBI Taxonomy" id="2378"/>
    <lineage>
        <taxon>Bacteria</taxon>
        <taxon>Bacillati</taxon>
        <taxon>Bacillota</taxon>
        <taxon>Negativicutes</taxon>
        <taxon>Selenomonadales</taxon>
        <taxon>Sporomusaceae</taxon>
        <taxon>Sporomusa</taxon>
    </lineage>
</organism>
<proteinExistence type="predicted"/>
<keyword evidence="3" id="KW-1185">Reference proteome</keyword>
<dbReference type="InterPro" id="IPR052020">
    <property type="entry name" value="Cyclic_di-GMP/3'3'-cGAMP_PDE"/>
</dbReference>